<dbReference type="NCBIfam" id="TIGR04179">
    <property type="entry name" value="rhombo_lipo"/>
    <property type="match status" value="1"/>
</dbReference>
<keyword evidence="4" id="KW-1185">Reference proteome</keyword>
<reference evidence="3 4" key="1">
    <citation type="submission" date="2023-10" db="EMBL/GenBank/DDBJ databases">
        <title>Complete genome sequence of Shewanella sp. DAU334.</title>
        <authorList>
            <person name="Lee Y.-S."/>
            <person name="Jeong H.-R."/>
            <person name="Hwang E.-J."/>
            <person name="Choi Y.-L."/>
            <person name="Kim G.-D."/>
        </authorList>
    </citation>
    <scope>NUCLEOTIDE SEQUENCE [LARGE SCALE GENOMIC DNA]</scope>
    <source>
        <strain evidence="3 4">DAU334</strain>
    </source>
</reference>
<keyword evidence="2" id="KW-0732">Signal</keyword>
<organism evidence="3 4">
    <name type="scientific">Shewanella youngdeokensis</name>
    <dbReference type="NCBI Taxonomy" id="2999068"/>
    <lineage>
        <taxon>Bacteria</taxon>
        <taxon>Pseudomonadati</taxon>
        <taxon>Pseudomonadota</taxon>
        <taxon>Gammaproteobacteria</taxon>
        <taxon>Alteromonadales</taxon>
        <taxon>Shewanellaceae</taxon>
        <taxon>Shewanella</taxon>
    </lineage>
</organism>
<evidence type="ECO:0000313" key="4">
    <source>
        <dbReference type="Proteomes" id="UP001529491"/>
    </source>
</evidence>
<keyword evidence="1" id="KW-0812">Transmembrane</keyword>
<keyword evidence="1" id="KW-0472">Membrane</keyword>
<accession>A0ABZ0K1T3</accession>
<dbReference type="EMBL" id="CP136522">
    <property type="protein sequence ID" value="WOT06484.1"/>
    <property type="molecule type" value="Genomic_DNA"/>
</dbReference>
<feature type="chain" id="PRO_5046684491" evidence="2">
    <location>
        <begin position="23"/>
        <end position="274"/>
    </location>
</feature>
<gene>
    <name evidence="3" type="primary">rhlP</name>
    <name evidence="3" type="ORF">RGE70_06845</name>
</gene>
<evidence type="ECO:0000313" key="3">
    <source>
        <dbReference type="EMBL" id="WOT06484.1"/>
    </source>
</evidence>
<proteinExistence type="predicted"/>
<evidence type="ECO:0000256" key="1">
    <source>
        <dbReference type="SAM" id="Phobius"/>
    </source>
</evidence>
<feature type="transmembrane region" description="Helical" evidence="1">
    <location>
        <begin position="250"/>
        <end position="269"/>
    </location>
</feature>
<feature type="signal peptide" evidence="2">
    <location>
        <begin position="1"/>
        <end position="22"/>
    </location>
</feature>
<keyword evidence="1" id="KW-1133">Transmembrane helix</keyword>
<evidence type="ECO:0000256" key="2">
    <source>
        <dbReference type="SAM" id="SignalP"/>
    </source>
</evidence>
<sequence length="274" mass="30928">MKLKLVTILSLCLLTVSCSHFISHNTSKNKVSSSLVDFLYPNDNSRTEHRPELPTLTLPVKIGLAFVPSKNWQQNGMSKNLQLTLLESVKQSFLQYDYIDRIEIIPSTYLNGGEGFTTLEQVSRLYDVDLMALVSYDQITQSHENNAALLYWTIVGMYVIPGNENTIQTFVDTAVFDVKSQKMLLRAPGISKLEQRSTAIGIDSTMTEQSLQGFDIAVKNMNSNLHTELKTFKQRVKEEKIANVERREGYSGGAINGLIISGLMLLLCIRRRTW</sequence>
<dbReference type="Proteomes" id="UP001529491">
    <property type="component" value="Chromosome"/>
</dbReference>
<keyword evidence="3" id="KW-0449">Lipoprotein</keyword>
<dbReference type="PROSITE" id="PS51257">
    <property type="entry name" value="PROKAR_LIPOPROTEIN"/>
    <property type="match status" value="1"/>
</dbReference>
<dbReference type="InterPro" id="IPR026443">
    <property type="entry name" value="Rhombo_lipo"/>
</dbReference>
<dbReference type="RefSeq" id="WP_310470759.1">
    <property type="nucleotide sequence ID" value="NZ_CP136522.1"/>
</dbReference>
<name>A0ABZ0K1T3_9GAMM</name>
<protein>
    <submittedName>
        <fullName evidence="3">Rhombotarget lipoprotein</fullName>
    </submittedName>
</protein>